<dbReference type="InterPro" id="IPR050790">
    <property type="entry name" value="ExbB/TolQ_transport"/>
</dbReference>
<feature type="transmembrane region" description="Helical" evidence="7">
    <location>
        <begin position="175"/>
        <end position="195"/>
    </location>
</feature>
<protein>
    <recommendedName>
        <fullName evidence="9">MotA/TolQ/ExbB proton channel domain-containing protein</fullName>
    </recommendedName>
</protein>
<keyword evidence="6" id="KW-0653">Protein transport</keyword>
<evidence type="ECO:0000256" key="5">
    <source>
        <dbReference type="ARBA" id="ARBA00023136"/>
    </source>
</evidence>
<dbReference type="RefSeq" id="WP_160409584.1">
    <property type="nucleotide sequence ID" value="NZ_WSES01000005.1"/>
</dbReference>
<evidence type="ECO:0000313" key="10">
    <source>
        <dbReference type="EMBL" id="MVW61679.1"/>
    </source>
</evidence>
<evidence type="ECO:0000256" key="3">
    <source>
        <dbReference type="ARBA" id="ARBA00022692"/>
    </source>
</evidence>
<evidence type="ECO:0000256" key="4">
    <source>
        <dbReference type="ARBA" id="ARBA00022989"/>
    </source>
</evidence>
<evidence type="ECO:0000256" key="2">
    <source>
        <dbReference type="ARBA" id="ARBA00022475"/>
    </source>
</evidence>
<keyword evidence="3 7" id="KW-0812">Transmembrane</keyword>
<evidence type="ECO:0000256" key="6">
    <source>
        <dbReference type="RuleBase" id="RU004057"/>
    </source>
</evidence>
<organism evidence="10 11">
    <name type="scientific">Massilia cellulosiltytica</name>
    <dbReference type="NCBI Taxonomy" id="2683234"/>
    <lineage>
        <taxon>Bacteria</taxon>
        <taxon>Pseudomonadati</taxon>
        <taxon>Pseudomonadota</taxon>
        <taxon>Betaproteobacteria</taxon>
        <taxon>Burkholderiales</taxon>
        <taxon>Oxalobacteraceae</taxon>
        <taxon>Telluria group</taxon>
        <taxon>Massilia</taxon>
    </lineage>
</organism>
<comment type="caution">
    <text evidence="10">The sequence shown here is derived from an EMBL/GenBank/DDBJ whole genome shotgun (WGS) entry which is preliminary data.</text>
</comment>
<dbReference type="EMBL" id="WSES01000005">
    <property type="protein sequence ID" value="MVW61679.1"/>
    <property type="molecule type" value="Genomic_DNA"/>
</dbReference>
<dbReference type="PANTHER" id="PTHR30625:SF11">
    <property type="entry name" value="MOTA_TOLQ_EXBB PROTON CHANNEL DOMAIN-CONTAINING PROTEIN"/>
    <property type="match status" value="1"/>
</dbReference>
<dbReference type="Proteomes" id="UP000443353">
    <property type="component" value="Unassembled WGS sequence"/>
</dbReference>
<dbReference type="AlphaFoldDB" id="A0A7X3G2B0"/>
<accession>A0A7X3G2B0</accession>
<feature type="domain" description="MotA/TolQ/ExbB proton channel" evidence="9">
    <location>
        <begin position="110"/>
        <end position="204"/>
    </location>
</feature>
<evidence type="ECO:0000256" key="1">
    <source>
        <dbReference type="ARBA" id="ARBA00004651"/>
    </source>
</evidence>
<keyword evidence="5 7" id="KW-0472">Membrane</keyword>
<keyword evidence="6" id="KW-0813">Transport</keyword>
<proteinExistence type="inferred from homology"/>
<keyword evidence="2" id="KW-1003">Cell membrane</keyword>
<keyword evidence="11" id="KW-1185">Reference proteome</keyword>
<dbReference type="GO" id="GO:0017038">
    <property type="term" value="P:protein import"/>
    <property type="evidence" value="ECO:0007669"/>
    <property type="project" value="TreeGrafter"/>
</dbReference>
<comment type="similarity">
    <text evidence="6">Belongs to the exbB/tolQ family.</text>
</comment>
<dbReference type="InterPro" id="IPR002898">
    <property type="entry name" value="MotA_ExbB_proton_chnl"/>
</dbReference>
<keyword evidence="8" id="KW-0732">Signal</keyword>
<feature type="signal peptide" evidence="8">
    <location>
        <begin position="1"/>
        <end position="21"/>
    </location>
</feature>
<dbReference type="GO" id="GO:0005886">
    <property type="term" value="C:plasma membrane"/>
    <property type="evidence" value="ECO:0007669"/>
    <property type="project" value="UniProtKB-SubCell"/>
</dbReference>
<feature type="chain" id="PRO_5031351596" description="MotA/TolQ/ExbB proton channel domain-containing protein" evidence="8">
    <location>
        <begin position="22"/>
        <end position="233"/>
    </location>
</feature>
<gene>
    <name evidence="10" type="ORF">GPY61_17245</name>
</gene>
<reference evidence="10 11" key="1">
    <citation type="submission" date="2019-12" db="EMBL/GenBank/DDBJ databases">
        <authorList>
            <person name="Li C."/>
            <person name="Zhao J."/>
        </authorList>
    </citation>
    <scope>NUCLEOTIDE SEQUENCE [LARGE SCALE GENOMIC DNA]</scope>
    <source>
        <strain evidence="10 11">NEAU-DD11</strain>
    </source>
</reference>
<dbReference type="Pfam" id="PF01618">
    <property type="entry name" value="MotA_ExbB"/>
    <property type="match status" value="1"/>
</dbReference>
<evidence type="ECO:0000256" key="8">
    <source>
        <dbReference type="SAM" id="SignalP"/>
    </source>
</evidence>
<feature type="transmembrane region" description="Helical" evidence="7">
    <location>
        <begin position="133"/>
        <end position="155"/>
    </location>
</feature>
<evidence type="ECO:0000259" key="9">
    <source>
        <dbReference type="Pfam" id="PF01618"/>
    </source>
</evidence>
<sequence>MSRLRRLGLYGLLLTAFPAHAQGLNIASELLHGGMGIVAIGALSVLALAVTFERLANFRLVKVAPPDLAAEAEMLWRAGRFDQLRERVADGDSSLARILGWMVEQRHLPAEKLAARVAEMAGVELRLQQQKAYALNVVATVAPIVGLLGTVIGMIESFHVIAFNGMGDPTLLAGGISKALVNTAAGLSVALPSLAMHHVFRNRMVGIGIALERQLNRVLDGMPARTLEVVHAH</sequence>
<comment type="subcellular location">
    <subcellularLocation>
        <location evidence="1">Cell membrane</location>
        <topology evidence="1">Multi-pass membrane protein</topology>
    </subcellularLocation>
    <subcellularLocation>
        <location evidence="6">Membrane</location>
        <topology evidence="6">Multi-pass membrane protein</topology>
    </subcellularLocation>
</comment>
<keyword evidence="4 7" id="KW-1133">Transmembrane helix</keyword>
<evidence type="ECO:0000256" key="7">
    <source>
        <dbReference type="SAM" id="Phobius"/>
    </source>
</evidence>
<feature type="transmembrane region" description="Helical" evidence="7">
    <location>
        <begin position="31"/>
        <end position="52"/>
    </location>
</feature>
<evidence type="ECO:0000313" key="11">
    <source>
        <dbReference type="Proteomes" id="UP000443353"/>
    </source>
</evidence>
<name>A0A7X3G2B0_9BURK</name>
<dbReference type="PANTHER" id="PTHR30625">
    <property type="entry name" value="PROTEIN TOLQ"/>
    <property type="match status" value="1"/>
</dbReference>